<protein>
    <recommendedName>
        <fullName evidence="1">DUF7511 domain-containing protein</fullName>
    </recommendedName>
</protein>
<evidence type="ECO:0000259" key="1">
    <source>
        <dbReference type="Pfam" id="PF24351"/>
    </source>
</evidence>
<accession>A0AAP2ZBT3</accession>
<comment type="caution">
    <text evidence="2">The sequence shown here is derived from an EMBL/GenBank/DDBJ whole genome shotgun (WGS) entry which is preliminary data.</text>
</comment>
<dbReference type="EMBL" id="JAOPJZ010000039">
    <property type="protein sequence ID" value="MCU4754352.1"/>
    <property type="molecule type" value="Genomic_DNA"/>
</dbReference>
<dbReference type="Pfam" id="PF24351">
    <property type="entry name" value="DUF7511"/>
    <property type="match status" value="1"/>
</dbReference>
<evidence type="ECO:0000313" key="3">
    <source>
        <dbReference type="Proteomes" id="UP001321047"/>
    </source>
</evidence>
<reference evidence="2 3" key="1">
    <citation type="submission" date="2022-09" db="EMBL/GenBank/DDBJ databases">
        <title>Enrichment on poylsaccharides allowed isolation of novel metabolic and taxonomic groups of Haloarchaea.</title>
        <authorList>
            <person name="Sorokin D.Y."/>
            <person name="Elcheninov A.G."/>
            <person name="Khizhniak T.V."/>
            <person name="Kolganova T.V."/>
            <person name="Kublanov I.V."/>
        </authorList>
    </citation>
    <scope>NUCLEOTIDE SEQUENCE [LARGE SCALE GENOMIC DNA]</scope>
    <source>
        <strain evidence="2 3">AArc-curdl1</strain>
    </source>
</reference>
<evidence type="ECO:0000313" key="2">
    <source>
        <dbReference type="EMBL" id="MCU4754352.1"/>
    </source>
</evidence>
<organism evidence="2 3">
    <name type="scientific">Natronosalvus hydrolyticus</name>
    <dbReference type="NCBI Taxonomy" id="2979988"/>
    <lineage>
        <taxon>Archaea</taxon>
        <taxon>Methanobacteriati</taxon>
        <taxon>Methanobacteriota</taxon>
        <taxon>Stenosarchaea group</taxon>
        <taxon>Halobacteria</taxon>
        <taxon>Halobacteriales</taxon>
        <taxon>Natrialbaceae</taxon>
        <taxon>Natronosalvus</taxon>
    </lineage>
</organism>
<sequence>MDRKKSDSPIESWQRNQGRIERHSLSTLERPGLECRAFVERMETGVDLCTIYSVASDEMLVSEWISATEDSFCTLEDAR</sequence>
<dbReference type="InterPro" id="IPR055933">
    <property type="entry name" value="DUF7511"/>
</dbReference>
<keyword evidence="3" id="KW-1185">Reference proteome</keyword>
<proteinExistence type="predicted"/>
<feature type="domain" description="DUF7511" evidence="1">
    <location>
        <begin position="35"/>
        <end position="79"/>
    </location>
</feature>
<dbReference type="Proteomes" id="UP001321047">
    <property type="component" value="Unassembled WGS sequence"/>
</dbReference>
<gene>
    <name evidence="2" type="ORF">OB919_20640</name>
</gene>
<dbReference type="RefSeq" id="WP_342810653.1">
    <property type="nucleotide sequence ID" value="NZ_JAOPJZ010000039.1"/>
</dbReference>
<dbReference type="AlphaFoldDB" id="A0AAP2ZBT3"/>
<name>A0AAP2ZBT3_9EURY</name>